<evidence type="ECO:0000313" key="1">
    <source>
        <dbReference type="EMBL" id="SVD08963.1"/>
    </source>
</evidence>
<feature type="non-terminal residue" evidence="1">
    <location>
        <position position="1"/>
    </location>
</feature>
<feature type="non-terminal residue" evidence="1">
    <location>
        <position position="79"/>
    </location>
</feature>
<sequence>PIWKAAPPRGVGASAAVCLHLASQRMGFDSKFADWVDLCLPGTRGAQSYGFRALKRMRVIMGRDGTRKSSDVVAREILA</sequence>
<proteinExistence type="predicted"/>
<accession>A0A382SGI9</accession>
<gene>
    <name evidence="1" type="ORF">METZ01_LOCUS361817</name>
</gene>
<reference evidence="1" key="1">
    <citation type="submission" date="2018-05" db="EMBL/GenBank/DDBJ databases">
        <authorList>
            <person name="Lanie J.A."/>
            <person name="Ng W.-L."/>
            <person name="Kazmierczak K.M."/>
            <person name="Andrzejewski T.M."/>
            <person name="Davidsen T.M."/>
            <person name="Wayne K.J."/>
            <person name="Tettelin H."/>
            <person name="Glass J.I."/>
            <person name="Rusch D."/>
            <person name="Podicherti R."/>
            <person name="Tsui H.-C.T."/>
            <person name="Winkler M.E."/>
        </authorList>
    </citation>
    <scope>NUCLEOTIDE SEQUENCE</scope>
</reference>
<organism evidence="1">
    <name type="scientific">marine metagenome</name>
    <dbReference type="NCBI Taxonomy" id="408172"/>
    <lineage>
        <taxon>unclassified sequences</taxon>
        <taxon>metagenomes</taxon>
        <taxon>ecological metagenomes</taxon>
    </lineage>
</organism>
<name>A0A382SGI9_9ZZZZ</name>
<protein>
    <submittedName>
        <fullName evidence="1">Uncharacterized protein</fullName>
    </submittedName>
</protein>
<dbReference type="EMBL" id="UINC01128910">
    <property type="protein sequence ID" value="SVD08963.1"/>
    <property type="molecule type" value="Genomic_DNA"/>
</dbReference>
<dbReference type="AlphaFoldDB" id="A0A382SGI9"/>